<evidence type="ECO:0000256" key="8">
    <source>
        <dbReference type="ARBA" id="ARBA00023273"/>
    </source>
</evidence>
<dbReference type="InterPro" id="IPR050687">
    <property type="entry name" value="Dynein_IC"/>
</dbReference>
<dbReference type="GO" id="GO:0120293">
    <property type="term" value="C:dynein axonemal particle"/>
    <property type="evidence" value="ECO:0007669"/>
    <property type="project" value="UniProtKB-SubCell"/>
</dbReference>
<feature type="compositionally biased region" description="Basic and acidic residues" evidence="13">
    <location>
        <begin position="14"/>
        <end position="24"/>
    </location>
</feature>
<name>A0A158QBS4_HYMDI</name>
<dbReference type="STRING" id="6216.A0A158QBS4"/>
<evidence type="ECO:0000256" key="11">
    <source>
        <dbReference type="ARBA" id="ARBA00041557"/>
    </source>
</evidence>
<dbReference type="PROSITE" id="PS50082">
    <property type="entry name" value="WD_REPEATS_2"/>
    <property type="match status" value="2"/>
</dbReference>
<gene>
    <name evidence="14" type="ORF">HDID_LOCUS410</name>
</gene>
<reference evidence="14 15" key="2">
    <citation type="submission" date="2018-11" db="EMBL/GenBank/DDBJ databases">
        <authorList>
            <consortium name="Pathogen Informatics"/>
        </authorList>
    </citation>
    <scope>NUCLEOTIDE SEQUENCE [LARGE SCALE GENOMIC DNA]</scope>
</reference>
<evidence type="ECO:0000256" key="6">
    <source>
        <dbReference type="ARBA" id="ARBA00023069"/>
    </source>
</evidence>
<evidence type="ECO:0000256" key="4">
    <source>
        <dbReference type="ARBA" id="ARBA00022737"/>
    </source>
</evidence>
<dbReference type="GO" id="GO:0003341">
    <property type="term" value="P:cilium movement"/>
    <property type="evidence" value="ECO:0007669"/>
    <property type="project" value="TreeGrafter"/>
</dbReference>
<comment type="subcellular location">
    <subcellularLocation>
        <location evidence="1">Cytoplasm</location>
        <location evidence="1">Cytoskeleton</location>
        <location evidence="1">Flagellum axoneme</location>
    </subcellularLocation>
    <subcellularLocation>
        <location evidence="9">Dynein axonemal particle</location>
    </subcellularLocation>
</comment>
<keyword evidence="8" id="KW-0966">Cell projection</keyword>
<sequence length="701" mass="78351">MSFMSKKPSVSVKISHESSIRDPKPNSITQDLTVQHLKIYDEFGNDLTPLPMIVEDKRIQQTNKENSLDPSIAQSSSIQFFGHSFSVSLQSSLNMLSDAVSENSDSIAAKNESDPEGTKDIEDEICVSESINQNQEVYVTVGETETYWIFDQQPYIMSTEDDLADLQIKRNEAYDNSEVTLPSEGSEDFQALLTSLPQDGSVASDKENAVDTASKSEPIKHDISVIPTAIPRSFIEKGNLRQLVNGIEDSVRTSSETTLTETAVQTANTMDRHGVTINPFDSNNPVLLKLLRNMEKALNLHYFYDKYLFYRRVLLKKYFPECKSTIERAESGGTITFSGSIINSTLRSNILTETGFSSHQSIIGGSSGPMHGIAVENPGSLYMKSAHKFYTPPTISLLWKFTCNLTKGRNVSSLVFNPKNKDIIAVGYGAFEFDNQQAGLLCCWSIKKINYPERIYQLPCGVTAVSWSYKNENLLAVGMFDGVIMIFDVRKENNIPLLDTTHANGRHYGPVTKLEWVSRETGRTGGNTESLISLSMDGRVTEWFTLKGFDSTDLMILKRPKLQVSGNASKKKSAEALIVRHAVGTTLCFNNVDKNLYLVGIENGQIHKCSCSYSEQYLYTYNGHTSSVYSLKYSPFIPEVFLSCSADWTVRLWHEERLESYHTMATHSSAVNDVAWSHNHGAVFACTNEGNVELWDLERSL</sequence>
<dbReference type="PANTHER" id="PTHR12442:SF12">
    <property type="entry name" value="DYNEIN AXONEMAL INTERMEDIATE CHAIN 4"/>
    <property type="match status" value="1"/>
</dbReference>
<keyword evidence="6" id="KW-0969">Cilium</keyword>
<dbReference type="EMBL" id="UYSG01000054">
    <property type="protein sequence ID" value="VDL15976.1"/>
    <property type="molecule type" value="Genomic_DNA"/>
</dbReference>
<evidence type="ECO:0000313" key="16">
    <source>
        <dbReference type="WBParaSite" id="HDID_0000040901-mRNA-1"/>
    </source>
</evidence>
<dbReference type="SMART" id="SM00320">
    <property type="entry name" value="WD40"/>
    <property type="match status" value="3"/>
</dbReference>
<dbReference type="Proteomes" id="UP000274504">
    <property type="component" value="Unassembled WGS sequence"/>
</dbReference>
<evidence type="ECO:0000256" key="7">
    <source>
        <dbReference type="ARBA" id="ARBA00023212"/>
    </source>
</evidence>
<proteinExistence type="predicted"/>
<evidence type="ECO:0000256" key="5">
    <source>
        <dbReference type="ARBA" id="ARBA00022846"/>
    </source>
</evidence>
<evidence type="ECO:0000256" key="3">
    <source>
        <dbReference type="ARBA" id="ARBA00022574"/>
    </source>
</evidence>
<organism evidence="16">
    <name type="scientific">Hymenolepis diminuta</name>
    <name type="common">Rat tapeworm</name>
    <dbReference type="NCBI Taxonomy" id="6216"/>
    <lineage>
        <taxon>Eukaryota</taxon>
        <taxon>Metazoa</taxon>
        <taxon>Spiralia</taxon>
        <taxon>Lophotrochozoa</taxon>
        <taxon>Platyhelminthes</taxon>
        <taxon>Cestoda</taxon>
        <taxon>Eucestoda</taxon>
        <taxon>Cyclophyllidea</taxon>
        <taxon>Hymenolepididae</taxon>
        <taxon>Hymenolepis</taxon>
    </lineage>
</organism>
<dbReference type="AlphaFoldDB" id="A0A158QBS4"/>
<evidence type="ECO:0000256" key="9">
    <source>
        <dbReference type="ARBA" id="ARBA00024190"/>
    </source>
</evidence>
<dbReference type="WBParaSite" id="HDID_0000040901-mRNA-1">
    <property type="protein sequence ID" value="HDID_0000040901-mRNA-1"/>
    <property type="gene ID" value="HDID_0000040901"/>
</dbReference>
<dbReference type="GO" id="GO:0045504">
    <property type="term" value="F:dynein heavy chain binding"/>
    <property type="evidence" value="ECO:0007669"/>
    <property type="project" value="TreeGrafter"/>
</dbReference>
<evidence type="ECO:0000313" key="15">
    <source>
        <dbReference type="Proteomes" id="UP000274504"/>
    </source>
</evidence>
<dbReference type="GO" id="GO:0005858">
    <property type="term" value="C:axonemal dynein complex"/>
    <property type="evidence" value="ECO:0007669"/>
    <property type="project" value="TreeGrafter"/>
</dbReference>
<evidence type="ECO:0000256" key="13">
    <source>
        <dbReference type="SAM" id="MobiDB-lite"/>
    </source>
</evidence>
<dbReference type="InterPro" id="IPR015943">
    <property type="entry name" value="WD40/YVTN_repeat-like_dom_sf"/>
</dbReference>
<dbReference type="OrthoDB" id="10259804at2759"/>
<reference evidence="16" key="1">
    <citation type="submission" date="2016-04" db="UniProtKB">
        <authorList>
            <consortium name="WormBaseParasite"/>
        </authorList>
    </citation>
    <scope>IDENTIFICATION</scope>
</reference>
<evidence type="ECO:0000313" key="14">
    <source>
        <dbReference type="EMBL" id="VDL15976.1"/>
    </source>
</evidence>
<protein>
    <recommendedName>
        <fullName evidence="10">Dynein axonemal intermediate chain 4</fullName>
    </recommendedName>
    <alternativeName>
        <fullName evidence="11">WD repeat-containing protein 78</fullName>
    </alternativeName>
</protein>
<dbReference type="GO" id="GO:0045503">
    <property type="term" value="F:dynein light chain binding"/>
    <property type="evidence" value="ECO:0007669"/>
    <property type="project" value="TreeGrafter"/>
</dbReference>
<dbReference type="Pfam" id="PF00400">
    <property type="entry name" value="WD40"/>
    <property type="match status" value="2"/>
</dbReference>
<evidence type="ECO:0000256" key="2">
    <source>
        <dbReference type="ARBA" id="ARBA00022490"/>
    </source>
</evidence>
<accession>A0A158QBS4</accession>
<dbReference type="InterPro" id="IPR001680">
    <property type="entry name" value="WD40_rpt"/>
</dbReference>
<keyword evidence="2" id="KW-0963">Cytoplasm</keyword>
<dbReference type="InterPro" id="IPR036322">
    <property type="entry name" value="WD40_repeat_dom_sf"/>
</dbReference>
<keyword evidence="3 12" id="KW-0853">WD repeat</keyword>
<feature type="repeat" description="WD" evidence="12">
    <location>
        <begin position="664"/>
        <end position="701"/>
    </location>
</feature>
<keyword evidence="5" id="KW-0282">Flagellum</keyword>
<keyword evidence="7" id="KW-0206">Cytoskeleton</keyword>
<feature type="region of interest" description="Disordered" evidence="13">
    <location>
        <begin position="1"/>
        <end position="27"/>
    </location>
</feature>
<dbReference type="PANTHER" id="PTHR12442">
    <property type="entry name" value="DYNEIN INTERMEDIATE CHAIN"/>
    <property type="match status" value="1"/>
</dbReference>
<evidence type="ECO:0000256" key="1">
    <source>
        <dbReference type="ARBA" id="ARBA00004611"/>
    </source>
</evidence>
<dbReference type="PROSITE" id="PS50294">
    <property type="entry name" value="WD_REPEATS_REGION"/>
    <property type="match status" value="2"/>
</dbReference>
<evidence type="ECO:0000256" key="10">
    <source>
        <dbReference type="ARBA" id="ARBA00040002"/>
    </source>
</evidence>
<dbReference type="SUPFAM" id="SSF50978">
    <property type="entry name" value="WD40 repeat-like"/>
    <property type="match status" value="1"/>
</dbReference>
<evidence type="ECO:0000256" key="12">
    <source>
        <dbReference type="PROSITE-ProRule" id="PRU00221"/>
    </source>
</evidence>
<feature type="repeat" description="WD" evidence="12">
    <location>
        <begin position="621"/>
        <end position="663"/>
    </location>
</feature>
<dbReference type="Gene3D" id="2.130.10.10">
    <property type="entry name" value="YVTN repeat-like/Quinoprotein amine dehydrogenase"/>
    <property type="match status" value="1"/>
</dbReference>
<keyword evidence="4" id="KW-0677">Repeat</keyword>